<dbReference type="InterPro" id="IPR000801">
    <property type="entry name" value="Esterase-like"/>
</dbReference>
<sequence length="250" mass="28334">VEINYFYSDALQVDCGYTIHLPEGYDNSDEHYPVLYFLHGFGTNHYLFYGGIHDVMDSLISSDQVDPFIIVRPDGSASPYLGSFYTNSALYGDFEDYIMYDLIDHIDNTYRTIDHRLYRGISGHSMGGYGATKLGIIYYDLFGSISSHSGALVFDNLTDLIPDLMYETSWSPTGLFMPTNGIISLFMFSASGAFSPNLSLPPWYVDLPVDYNEEIIESVWELWLSHDPLRIAQDSIDVLPLLDYYLDCGD</sequence>
<organism evidence="1">
    <name type="scientific">marine metagenome</name>
    <dbReference type="NCBI Taxonomy" id="408172"/>
    <lineage>
        <taxon>unclassified sequences</taxon>
        <taxon>metagenomes</taxon>
        <taxon>ecological metagenomes</taxon>
    </lineage>
</organism>
<evidence type="ECO:0008006" key="2">
    <source>
        <dbReference type="Google" id="ProtNLM"/>
    </source>
</evidence>
<gene>
    <name evidence="1" type="ORF">METZ01_LOCUS461149</name>
</gene>
<dbReference type="PANTHER" id="PTHR48098">
    <property type="entry name" value="ENTEROCHELIN ESTERASE-RELATED"/>
    <property type="match status" value="1"/>
</dbReference>
<dbReference type="GO" id="GO:0016747">
    <property type="term" value="F:acyltransferase activity, transferring groups other than amino-acyl groups"/>
    <property type="evidence" value="ECO:0007669"/>
    <property type="project" value="TreeGrafter"/>
</dbReference>
<feature type="non-terminal residue" evidence="1">
    <location>
        <position position="1"/>
    </location>
</feature>
<dbReference type="EMBL" id="UINC01192924">
    <property type="protein sequence ID" value="SVE08295.1"/>
    <property type="molecule type" value="Genomic_DNA"/>
</dbReference>
<dbReference type="PANTHER" id="PTHR48098:SF1">
    <property type="entry name" value="DIACYLGLYCEROL ACYLTRANSFERASE_MYCOLYLTRANSFERASE AG85A"/>
    <property type="match status" value="1"/>
</dbReference>
<dbReference type="Pfam" id="PF00756">
    <property type="entry name" value="Esterase"/>
    <property type="match status" value="1"/>
</dbReference>
<dbReference type="Gene3D" id="3.40.50.1820">
    <property type="entry name" value="alpha/beta hydrolase"/>
    <property type="match status" value="1"/>
</dbReference>
<name>A0A383AM71_9ZZZZ</name>
<dbReference type="SUPFAM" id="SSF53474">
    <property type="entry name" value="alpha/beta-Hydrolases"/>
    <property type="match status" value="1"/>
</dbReference>
<reference evidence="1" key="1">
    <citation type="submission" date="2018-05" db="EMBL/GenBank/DDBJ databases">
        <authorList>
            <person name="Lanie J.A."/>
            <person name="Ng W.-L."/>
            <person name="Kazmierczak K.M."/>
            <person name="Andrzejewski T.M."/>
            <person name="Davidsen T.M."/>
            <person name="Wayne K.J."/>
            <person name="Tettelin H."/>
            <person name="Glass J.I."/>
            <person name="Rusch D."/>
            <person name="Podicherti R."/>
            <person name="Tsui H.-C.T."/>
            <person name="Winkler M.E."/>
        </authorList>
    </citation>
    <scope>NUCLEOTIDE SEQUENCE</scope>
</reference>
<accession>A0A383AM71</accession>
<evidence type="ECO:0000313" key="1">
    <source>
        <dbReference type="EMBL" id="SVE08295.1"/>
    </source>
</evidence>
<dbReference type="AlphaFoldDB" id="A0A383AM71"/>
<dbReference type="InterPro" id="IPR050583">
    <property type="entry name" value="Mycobacterial_A85_antigen"/>
</dbReference>
<protein>
    <recommendedName>
        <fullName evidence="2">Esterase</fullName>
    </recommendedName>
</protein>
<feature type="non-terminal residue" evidence="1">
    <location>
        <position position="250"/>
    </location>
</feature>
<proteinExistence type="predicted"/>
<dbReference type="InterPro" id="IPR029058">
    <property type="entry name" value="AB_hydrolase_fold"/>
</dbReference>